<accession>A0A0L0FHA6</accession>
<evidence type="ECO:0000256" key="1">
    <source>
        <dbReference type="SAM" id="MobiDB-lite"/>
    </source>
</evidence>
<dbReference type="GeneID" id="25912544"/>
<feature type="region of interest" description="Disordered" evidence="1">
    <location>
        <begin position="1"/>
        <end position="85"/>
    </location>
</feature>
<gene>
    <name evidence="2" type="ORF">SARC_12040</name>
</gene>
<organism evidence="2 3">
    <name type="scientific">Sphaeroforma arctica JP610</name>
    <dbReference type="NCBI Taxonomy" id="667725"/>
    <lineage>
        <taxon>Eukaryota</taxon>
        <taxon>Ichthyosporea</taxon>
        <taxon>Ichthyophonida</taxon>
        <taxon>Sphaeroforma</taxon>
    </lineage>
</organism>
<name>A0A0L0FHA6_9EUKA</name>
<dbReference type="Proteomes" id="UP000054560">
    <property type="component" value="Unassembled WGS sequence"/>
</dbReference>
<reference evidence="2 3" key="1">
    <citation type="submission" date="2011-02" db="EMBL/GenBank/DDBJ databases">
        <title>The Genome Sequence of Sphaeroforma arctica JP610.</title>
        <authorList>
            <consortium name="The Broad Institute Genome Sequencing Platform"/>
            <person name="Russ C."/>
            <person name="Cuomo C."/>
            <person name="Young S.K."/>
            <person name="Zeng Q."/>
            <person name="Gargeya S."/>
            <person name="Alvarado L."/>
            <person name="Berlin A."/>
            <person name="Chapman S.B."/>
            <person name="Chen Z."/>
            <person name="Freedman E."/>
            <person name="Gellesch M."/>
            <person name="Goldberg J."/>
            <person name="Griggs A."/>
            <person name="Gujja S."/>
            <person name="Heilman E."/>
            <person name="Heiman D."/>
            <person name="Howarth C."/>
            <person name="Mehta T."/>
            <person name="Neiman D."/>
            <person name="Pearson M."/>
            <person name="Roberts A."/>
            <person name="Saif S."/>
            <person name="Shea T."/>
            <person name="Shenoy N."/>
            <person name="Sisk P."/>
            <person name="Stolte C."/>
            <person name="Sykes S."/>
            <person name="White J."/>
            <person name="Yandava C."/>
            <person name="Burger G."/>
            <person name="Gray M.W."/>
            <person name="Holland P.W.H."/>
            <person name="King N."/>
            <person name="Lang F.B.F."/>
            <person name="Roger A.J."/>
            <person name="Ruiz-Trillo I."/>
            <person name="Haas B."/>
            <person name="Nusbaum C."/>
            <person name="Birren B."/>
        </authorList>
    </citation>
    <scope>NUCLEOTIDE SEQUENCE [LARGE SCALE GENOMIC DNA]</scope>
    <source>
        <strain evidence="2 3">JP610</strain>
    </source>
</reference>
<sequence>MGETGKGLNSASDDAFLNKSNDSHPTHTGVAPSANPSVSMATGNRTYQRVHSPLSTSPSKEVPQNVPGAEKPYMETFEGSGVEDTPHSPLTWSLSMVTNDAPGKSLLCVCGMHVGSYRCVLDVWEFPGGCKYGLSLTTFWRQLSKVFVLVRWFVCSVLHSYCGNALVSDYLLETSIESIYPAMLVCL</sequence>
<dbReference type="EMBL" id="KQ243625">
    <property type="protein sequence ID" value="KNC75433.1"/>
    <property type="molecule type" value="Genomic_DNA"/>
</dbReference>
<protein>
    <submittedName>
        <fullName evidence="2">Uncharacterized protein</fullName>
    </submittedName>
</protein>
<evidence type="ECO:0000313" key="2">
    <source>
        <dbReference type="EMBL" id="KNC75433.1"/>
    </source>
</evidence>
<proteinExistence type="predicted"/>
<feature type="compositionally biased region" description="Polar residues" evidence="1">
    <location>
        <begin position="34"/>
        <end position="59"/>
    </location>
</feature>
<keyword evidence="3" id="KW-1185">Reference proteome</keyword>
<dbReference type="AlphaFoldDB" id="A0A0L0FHA6"/>
<dbReference type="RefSeq" id="XP_014149335.1">
    <property type="nucleotide sequence ID" value="XM_014293860.1"/>
</dbReference>
<evidence type="ECO:0000313" key="3">
    <source>
        <dbReference type="Proteomes" id="UP000054560"/>
    </source>
</evidence>